<keyword evidence="4" id="KW-0393">Immunoglobulin domain</keyword>
<evidence type="ECO:0000256" key="2">
    <source>
        <dbReference type="ARBA" id="ARBA00022737"/>
    </source>
</evidence>
<dbReference type="SUPFAM" id="SSF48726">
    <property type="entry name" value="Immunoglobulin"/>
    <property type="match status" value="2"/>
</dbReference>
<dbReference type="CDD" id="cd00096">
    <property type="entry name" value="Ig"/>
    <property type="match status" value="1"/>
</dbReference>
<reference evidence="7" key="1">
    <citation type="submission" date="2019-08" db="EMBL/GenBank/DDBJ databases">
        <title>The improved chromosome-level genome for the pearl oyster Pinctada fucata martensii using PacBio sequencing and Hi-C.</title>
        <authorList>
            <person name="Zheng Z."/>
        </authorList>
    </citation>
    <scope>NUCLEOTIDE SEQUENCE</scope>
    <source>
        <strain evidence="7">ZZ-2019</strain>
        <tissue evidence="7">Adductor muscle</tissue>
    </source>
</reference>
<evidence type="ECO:0000256" key="1">
    <source>
        <dbReference type="ARBA" id="ARBA00022729"/>
    </source>
</evidence>
<name>A0AA88XDD7_PINIB</name>
<dbReference type="InterPro" id="IPR007110">
    <property type="entry name" value="Ig-like_dom"/>
</dbReference>
<evidence type="ECO:0000313" key="8">
    <source>
        <dbReference type="Proteomes" id="UP001186944"/>
    </source>
</evidence>
<sequence length="328" mass="36562">MVVVKSSDAYLTCVVHNKQQDRNVEWIGMVDDPLGIVPAIPISVGAESKDPYKYQMDVPSALAWRLKVQNIQTSDEMRFRCQVLIGNQKYAFDERVIRVTTAPQIDDLRTSSDISVTVGDPVELRCNATGRPFPIVKWEKLAGGLLPTGGREHRDYVLDLGTARPEHRGQYKCTAENEQGKAQRLVSLTVKFAPVGQPFERTPEQAIGYKKDLLCVFEAYPIPTKEQVQWYKNGNVITTGGNFETTYIEGASDRITMRLTINRVQQENYGYYECLASNSEGSGKTNIELKPSSVPTPDLTGRISGAGMLTFSLTTVLMLLGVCFLHFL</sequence>
<keyword evidence="5" id="KW-0812">Transmembrane</keyword>
<comment type="caution">
    <text evidence="7">The sequence shown here is derived from an EMBL/GenBank/DDBJ whole genome shotgun (WGS) entry which is preliminary data.</text>
</comment>
<dbReference type="Gene3D" id="2.60.40.10">
    <property type="entry name" value="Immunoglobulins"/>
    <property type="match status" value="3"/>
</dbReference>
<dbReference type="Pfam" id="PF07679">
    <property type="entry name" value="I-set"/>
    <property type="match status" value="2"/>
</dbReference>
<dbReference type="Proteomes" id="UP001186944">
    <property type="component" value="Unassembled WGS sequence"/>
</dbReference>
<dbReference type="InterPro" id="IPR013783">
    <property type="entry name" value="Ig-like_fold"/>
</dbReference>
<dbReference type="PANTHER" id="PTHR12231:SF253">
    <property type="entry name" value="DPR-INTERACTING PROTEIN ETA, ISOFORM B-RELATED"/>
    <property type="match status" value="1"/>
</dbReference>
<dbReference type="PANTHER" id="PTHR12231">
    <property type="entry name" value="CTX-RELATED TYPE I TRANSMEMBRANE PROTEIN"/>
    <property type="match status" value="1"/>
</dbReference>
<dbReference type="EMBL" id="VSWD01000014">
    <property type="protein sequence ID" value="KAK3083129.1"/>
    <property type="molecule type" value="Genomic_DNA"/>
</dbReference>
<keyword evidence="5" id="KW-1133">Transmembrane helix</keyword>
<dbReference type="AlphaFoldDB" id="A0AA88XDD7"/>
<evidence type="ECO:0000313" key="7">
    <source>
        <dbReference type="EMBL" id="KAK3083129.1"/>
    </source>
</evidence>
<evidence type="ECO:0000256" key="4">
    <source>
        <dbReference type="ARBA" id="ARBA00023319"/>
    </source>
</evidence>
<dbReference type="PROSITE" id="PS50835">
    <property type="entry name" value="IG_LIKE"/>
    <property type="match status" value="3"/>
</dbReference>
<feature type="domain" description="Ig-like" evidence="6">
    <location>
        <begin position="103"/>
        <end position="189"/>
    </location>
</feature>
<feature type="domain" description="Ig-like" evidence="6">
    <location>
        <begin position="194"/>
        <end position="290"/>
    </location>
</feature>
<dbReference type="InterPro" id="IPR051170">
    <property type="entry name" value="Neural/epithelial_adhesion"/>
</dbReference>
<feature type="transmembrane region" description="Helical" evidence="5">
    <location>
        <begin position="306"/>
        <end position="327"/>
    </location>
</feature>
<evidence type="ECO:0000256" key="5">
    <source>
        <dbReference type="SAM" id="Phobius"/>
    </source>
</evidence>
<dbReference type="InterPro" id="IPR003599">
    <property type="entry name" value="Ig_sub"/>
</dbReference>
<dbReference type="SMART" id="SM00408">
    <property type="entry name" value="IGc2"/>
    <property type="match status" value="2"/>
</dbReference>
<dbReference type="InterPro" id="IPR036179">
    <property type="entry name" value="Ig-like_dom_sf"/>
</dbReference>
<proteinExistence type="predicted"/>
<protein>
    <recommendedName>
        <fullName evidence="6">Ig-like domain-containing protein</fullName>
    </recommendedName>
</protein>
<gene>
    <name evidence="7" type="ORF">FSP39_014724</name>
</gene>
<feature type="domain" description="Ig-like" evidence="6">
    <location>
        <begin position="1"/>
        <end position="98"/>
    </location>
</feature>
<dbReference type="InterPro" id="IPR003598">
    <property type="entry name" value="Ig_sub2"/>
</dbReference>
<evidence type="ECO:0000259" key="6">
    <source>
        <dbReference type="PROSITE" id="PS50835"/>
    </source>
</evidence>
<dbReference type="GO" id="GO:0043005">
    <property type="term" value="C:neuron projection"/>
    <property type="evidence" value="ECO:0007669"/>
    <property type="project" value="TreeGrafter"/>
</dbReference>
<keyword evidence="3" id="KW-1015">Disulfide bond</keyword>
<keyword evidence="8" id="KW-1185">Reference proteome</keyword>
<keyword evidence="5" id="KW-0472">Membrane</keyword>
<keyword evidence="1" id="KW-0732">Signal</keyword>
<dbReference type="InterPro" id="IPR013098">
    <property type="entry name" value="Ig_I-set"/>
</dbReference>
<accession>A0AA88XDD7</accession>
<dbReference type="SMART" id="SM00409">
    <property type="entry name" value="IG"/>
    <property type="match status" value="3"/>
</dbReference>
<keyword evidence="2" id="KW-0677">Repeat</keyword>
<evidence type="ECO:0000256" key="3">
    <source>
        <dbReference type="ARBA" id="ARBA00023157"/>
    </source>
</evidence>
<organism evidence="7 8">
    <name type="scientific">Pinctada imbricata</name>
    <name type="common">Atlantic pearl-oyster</name>
    <name type="synonym">Pinctada martensii</name>
    <dbReference type="NCBI Taxonomy" id="66713"/>
    <lineage>
        <taxon>Eukaryota</taxon>
        <taxon>Metazoa</taxon>
        <taxon>Spiralia</taxon>
        <taxon>Lophotrochozoa</taxon>
        <taxon>Mollusca</taxon>
        <taxon>Bivalvia</taxon>
        <taxon>Autobranchia</taxon>
        <taxon>Pteriomorphia</taxon>
        <taxon>Pterioida</taxon>
        <taxon>Pterioidea</taxon>
        <taxon>Pteriidae</taxon>
        <taxon>Pinctada</taxon>
    </lineage>
</organism>